<dbReference type="FunFam" id="2.40.160.210:FF:000001">
    <property type="entry name" value="Acyl-CoA thioesterase II"/>
    <property type="match status" value="1"/>
</dbReference>
<dbReference type="EC" id="3.1.2.20" evidence="5"/>
<accession>A0A1H7IQM2</accession>
<comment type="subunit">
    <text evidence="2">Homotetramer.</text>
</comment>
<dbReference type="GO" id="GO:0047617">
    <property type="term" value="F:fatty acyl-CoA hydrolase activity"/>
    <property type="evidence" value="ECO:0007669"/>
    <property type="project" value="UniProtKB-EC"/>
</dbReference>
<dbReference type="InterPro" id="IPR025652">
    <property type="entry name" value="TesB_C"/>
</dbReference>
<dbReference type="AlphaFoldDB" id="A0A1H7IQM2"/>
<comment type="similarity">
    <text evidence="1">Belongs to the C/M/P thioester hydrolase family.</text>
</comment>
<evidence type="ECO:0000256" key="4">
    <source>
        <dbReference type="ARBA" id="ARBA00023098"/>
    </source>
</evidence>
<name>A0A1H7IQM2_9SPHN</name>
<sequence length="300" mass="33634">MTDQAPPSPTELAADLVDLLDVEEIDTDLYRGRRSRGGVGRVFGGQVIAQALQAAQRSTDAPKIAHSLHAYFMRAGDEQHPIIYRVVRDFEGRSFATRRVIAMQRGQPILNMATSFQVPEEGYHHQAQMPQVPAPETLESEAAIRARESVHVDERFRANLTRPRPVEIRPVYPRKWFKPQPTDPVQHSWFRICAPIGDDAAVHRAVLAYASDMALLGTSMLPHGINWTSPGLQSASLDHALWLHEPFRADEWLLYATDSTWAGHARGFNRGQIFTQDGRLVASVAQEGLIRMREPKPKPA</sequence>
<feature type="domain" description="Acyl-CoA thioesterase-like N-terminal HotDog" evidence="10">
    <location>
        <begin position="38"/>
        <end position="117"/>
    </location>
</feature>
<dbReference type="InterPro" id="IPR029069">
    <property type="entry name" value="HotDog_dom_sf"/>
</dbReference>
<dbReference type="InterPro" id="IPR003703">
    <property type="entry name" value="Acyl_CoA_thio"/>
</dbReference>
<dbReference type="STRING" id="1855283.SAMN05216382_0844"/>
<evidence type="ECO:0000313" key="12">
    <source>
        <dbReference type="Proteomes" id="UP000199214"/>
    </source>
</evidence>
<keyword evidence="12" id="KW-1185">Reference proteome</keyword>
<proteinExistence type="inferred from homology"/>
<dbReference type="GO" id="GO:0006637">
    <property type="term" value="P:acyl-CoA metabolic process"/>
    <property type="evidence" value="ECO:0007669"/>
    <property type="project" value="InterPro"/>
</dbReference>
<feature type="domain" description="Acyl-CoA thioesterase 2 C-terminal" evidence="9">
    <location>
        <begin position="164"/>
        <end position="289"/>
    </location>
</feature>
<dbReference type="Pfam" id="PF13622">
    <property type="entry name" value="4HBT_3"/>
    <property type="match status" value="1"/>
</dbReference>
<reference evidence="12" key="1">
    <citation type="submission" date="2016-10" db="EMBL/GenBank/DDBJ databases">
        <authorList>
            <person name="Varghese N."/>
            <person name="Submissions S."/>
        </authorList>
    </citation>
    <scope>NUCLEOTIDE SEQUENCE [LARGE SCALE GENOMIC DNA]</scope>
    <source>
        <strain evidence="12">JS21-1</strain>
    </source>
</reference>
<evidence type="ECO:0000256" key="6">
    <source>
        <dbReference type="ARBA" id="ARBA00050943"/>
    </source>
</evidence>
<evidence type="ECO:0000256" key="1">
    <source>
        <dbReference type="ARBA" id="ARBA00006538"/>
    </source>
</evidence>
<protein>
    <recommendedName>
        <fullName evidence="7">Acyl-CoA thioesterase 2</fullName>
        <ecNumber evidence="5">3.1.2.20</ecNumber>
    </recommendedName>
    <alternativeName>
        <fullName evidence="8">Thioesterase II</fullName>
    </alternativeName>
</protein>
<dbReference type="PANTHER" id="PTHR11066:SF34">
    <property type="entry name" value="ACYL-COENZYME A THIOESTERASE 8"/>
    <property type="match status" value="1"/>
</dbReference>
<evidence type="ECO:0000256" key="8">
    <source>
        <dbReference type="ARBA" id="ARBA00079653"/>
    </source>
</evidence>
<dbReference type="OrthoDB" id="9781019at2"/>
<comment type="catalytic activity">
    <reaction evidence="6">
        <text>a fatty acyl-CoA + H2O = a fatty acid + CoA + H(+)</text>
        <dbReference type="Rhea" id="RHEA:16781"/>
        <dbReference type="ChEBI" id="CHEBI:15377"/>
        <dbReference type="ChEBI" id="CHEBI:15378"/>
        <dbReference type="ChEBI" id="CHEBI:28868"/>
        <dbReference type="ChEBI" id="CHEBI:57287"/>
        <dbReference type="ChEBI" id="CHEBI:77636"/>
        <dbReference type="EC" id="3.1.2.20"/>
    </reaction>
    <physiologicalReaction direction="left-to-right" evidence="6">
        <dbReference type="Rhea" id="RHEA:16782"/>
    </physiologicalReaction>
</comment>
<dbReference type="GO" id="GO:0005829">
    <property type="term" value="C:cytosol"/>
    <property type="evidence" value="ECO:0007669"/>
    <property type="project" value="TreeGrafter"/>
</dbReference>
<dbReference type="Pfam" id="PF02551">
    <property type="entry name" value="Acyl_CoA_thio"/>
    <property type="match status" value="1"/>
</dbReference>
<dbReference type="Proteomes" id="UP000199214">
    <property type="component" value="Unassembled WGS sequence"/>
</dbReference>
<dbReference type="InterPro" id="IPR049449">
    <property type="entry name" value="TesB_ACOT8-like_N"/>
</dbReference>
<evidence type="ECO:0000259" key="10">
    <source>
        <dbReference type="Pfam" id="PF13622"/>
    </source>
</evidence>
<gene>
    <name evidence="11" type="ORF">SAMN05216382_0844</name>
</gene>
<evidence type="ECO:0000256" key="3">
    <source>
        <dbReference type="ARBA" id="ARBA00022801"/>
    </source>
</evidence>
<dbReference type="InterPro" id="IPR042171">
    <property type="entry name" value="Acyl-CoA_hotdog"/>
</dbReference>
<dbReference type="EMBL" id="FNZZ01000001">
    <property type="protein sequence ID" value="SEK64791.1"/>
    <property type="molecule type" value="Genomic_DNA"/>
</dbReference>
<evidence type="ECO:0000256" key="7">
    <source>
        <dbReference type="ARBA" id="ARBA00071120"/>
    </source>
</evidence>
<evidence type="ECO:0000259" key="9">
    <source>
        <dbReference type="Pfam" id="PF02551"/>
    </source>
</evidence>
<evidence type="ECO:0000256" key="2">
    <source>
        <dbReference type="ARBA" id="ARBA00011881"/>
    </source>
</evidence>
<dbReference type="Gene3D" id="2.40.160.210">
    <property type="entry name" value="Acyl-CoA thioesterase, double hotdog domain"/>
    <property type="match status" value="1"/>
</dbReference>
<dbReference type="RefSeq" id="WP_093003493.1">
    <property type="nucleotide sequence ID" value="NZ_FNZZ01000001.1"/>
</dbReference>
<evidence type="ECO:0000256" key="5">
    <source>
        <dbReference type="ARBA" id="ARBA00038894"/>
    </source>
</evidence>
<evidence type="ECO:0000313" key="11">
    <source>
        <dbReference type="EMBL" id="SEK64791.1"/>
    </source>
</evidence>
<keyword evidence="4" id="KW-0443">Lipid metabolism</keyword>
<dbReference type="CDD" id="cd03444">
    <property type="entry name" value="Thioesterase_II_repeat1"/>
    <property type="match status" value="1"/>
</dbReference>
<dbReference type="PANTHER" id="PTHR11066">
    <property type="entry name" value="ACYL-COA THIOESTERASE"/>
    <property type="match status" value="1"/>
</dbReference>
<organism evidence="11 12">
    <name type="scientific">Sphingomonas palmae</name>
    <dbReference type="NCBI Taxonomy" id="1855283"/>
    <lineage>
        <taxon>Bacteria</taxon>
        <taxon>Pseudomonadati</taxon>
        <taxon>Pseudomonadota</taxon>
        <taxon>Alphaproteobacteria</taxon>
        <taxon>Sphingomonadales</taxon>
        <taxon>Sphingomonadaceae</taxon>
        <taxon>Sphingomonas</taxon>
    </lineage>
</organism>
<keyword evidence="3" id="KW-0378">Hydrolase</keyword>
<dbReference type="GO" id="GO:0009062">
    <property type="term" value="P:fatty acid catabolic process"/>
    <property type="evidence" value="ECO:0007669"/>
    <property type="project" value="TreeGrafter"/>
</dbReference>
<dbReference type="SUPFAM" id="SSF54637">
    <property type="entry name" value="Thioesterase/thiol ester dehydrase-isomerase"/>
    <property type="match status" value="2"/>
</dbReference>
<dbReference type="CDD" id="cd03445">
    <property type="entry name" value="Thioesterase_II_repeat2"/>
    <property type="match status" value="1"/>
</dbReference>